<protein>
    <submittedName>
        <fullName evidence="5">AraC-like DNA-binding protein</fullName>
    </submittedName>
</protein>
<dbReference type="Proteomes" id="UP000252884">
    <property type="component" value="Unassembled WGS sequence"/>
</dbReference>
<keyword evidence="2 5" id="KW-0238">DNA-binding</keyword>
<keyword evidence="3" id="KW-0804">Transcription</keyword>
<dbReference type="EMBL" id="QPJK01000008">
    <property type="protein sequence ID" value="RCW67990.1"/>
    <property type="molecule type" value="Genomic_DNA"/>
</dbReference>
<evidence type="ECO:0000256" key="1">
    <source>
        <dbReference type="ARBA" id="ARBA00023015"/>
    </source>
</evidence>
<dbReference type="GO" id="GO:0043565">
    <property type="term" value="F:sequence-specific DNA binding"/>
    <property type="evidence" value="ECO:0007669"/>
    <property type="project" value="InterPro"/>
</dbReference>
<dbReference type="InterPro" id="IPR018062">
    <property type="entry name" value="HTH_AraC-typ_CS"/>
</dbReference>
<keyword evidence="6" id="KW-1185">Reference proteome</keyword>
<dbReference type="InterPro" id="IPR018060">
    <property type="entry name" value="HTH_AraC"/>
</dbReference>
<dbReference type="GO" id="GO:0003700">
    <property type="term" value="F:DNA-binding transcription factor activity"/>
    <property type="evidence" value="ECO:0007669"/>
    <property type="project" value="InterPro"/>
</dbReference>
<comment type="caution">
    <text evidence="5">The sequence shown here is derived from an EMBL/GenBank/DDBJ whole genome shotgun (WGS) entry which is preliminary data.</text>
</comment>
<organism evidence="5 6">
    <name type="scientific">Pseudorhodoferax soli</name>
    <dbReference type="NCBI Taxonomy" id="545864"/>
    <lineage>
        <taxon>Bacteria</taxon>
        <taxon>Pseudomonadati</taxon>
        <taxon>Pseudomonadota</taxon>
        <taxon>Betaproteobacteria</taxon>
        <taxon>Burkholderiales</taxon>
        <taxon>Comamonadaceae</taxon>
    </lineage>
</organism>
<dbReference type="Pfam" id="PF12833">
    <property type="entry name" value="HTH_18"/>
    <property type="match status" value="1"/>
</dbReference>
<evidence type="ECO:0000259" key="4">
    <source>
        <dbReference type="PROSITE" id="PS01124"/>
    </source>
</evidence>
<sequence length="282" mass="31088">MQIDFQGSGLQGARPPPDADRQRMMWINADRVLYLGLLGEPTVRCFGGFSVYLSLRGTHRICVDGGDWQDCAVSVVPPYVRHRIVSGERMICNLLVEAETVDVAALPAHLRAGRGAVDAPAALQRMREALDILRRADNRRYASTAAFDEAFFGAPLRTRALDARVQAVLDRIKSDPNGHVSAQECAVAAHLSVSRFLHLFKAETGSPFRSFRTWQRARSLLYYVTQSSNLTDIALDAGYPDSTHFSHSIRQVYGLTPKSIFAGSRKLALYASGAGVPRLGYH</sequence>
<dbReference type="PROSITE" id="PS01124">
    <property type="entry name" value="HTH_ARAC_FAMILY_2"/>
    <property type="match status" value="1"/>
</dbReference>
<dbReference type="Gene3D" id="1.10.10.60">
    <property type="entry name" value="Homeodomain-like"/>
    <property type="match status" value="2"/>
</dbReference>
<dbReference type="RefSeq" id="WP_245965873.1">
    <property type="nucleotide sequence ID" value="NZ_QPJK01000008.1"/>
</dbReference>
<feature type="domain" description="HTH araC/xylS-type" evidence="4">
    <location>
        <begin position="166"/>
        <end position="263"/>
    </location>
</feature>
<accession>A0A368XIX4</accession>
<dbReference type="AlphaFoldDB" id="A0A368XIX4"/>
<evidence type="ECO:0000313" key="5">
    <source>
        <dbReference type="EMBL" id="RCW67990.1"/>
    </source>
</evidence>
<evidence type="ECO:0000256" key="2">
    <source>
        <dbReference type="ARBA" id="ARBA00023125"/>
    </source>
</evidence>
<evidence type="ECO:0000256" key="3">
    <source>
        <dbReference type="ARBA" id="ARBA00023163"/>
    </source>
</evidence>
<name>A0A368XIX4_9BURK</name>
<reference evidence="5 6" key="1">
    <citation type="submission" date="2018-07" db="EMBL/GenBank/DDBJ databases">
        <title>Genomic Encyclopedia of Type Strains, Phase IV (KMG-IV): sequencing the most valuable type-strain genomes for metagenomic binning, comparative biology and taxonomic classification.</title>
        <authorList>
            <person name="Goeker M."/>
        </authorList>
    </citation>
    <scope>NUCLEOTIDE SEQUENCE [LARGE SCALE GENOMIC DNA]</scope>
    <source>
        <strain evidence="5 6">DSM 21634</strain>
    </source>
</reference>
<dbReference type="SMART" id="SM00342">
    <property type="entry name" value="HTH_ARAC"/>
    <property type="match status" value="1"/>
</dbReference>
<dbReference type="PROSITE" id="PS00041">
    <property type="entry name" value="HTH_ARAC_FAMILY_1"/>
    <property type="match status" value="1"/>
</dbReference>
<keyword evidence="1" id="KW-0805">Transcription regulation</keyword>
<gene>
    <name evidence="5" type="ORF">DES41_108167</name>
</gene>
<dbReference type="PANTHER" id="PTHR43436">
    <property type="entry name" value="ARAC-FAMILY TRANSCRIPTIONAL REGULATOR"/>
    <property type="match status" value="1"/>
</dbReference>
<proteinExistence type="predicted"/>
<dbReference type="PANTHER" id="PTHR43436:SF1">
    <property type="entry name" value="TRANSCRIPTIONAL REGULATORY PROTEIN"/>
    <property type="match status" value="1"/>
</dbReference>
<dbReference type="InterPro" id="IPR009057">
    <property type="entry name" value="Homeodomain-like_sf"/>
</dbReference>
<evidence type="ECO:0000313" key="6">
    <source>
        <dbReference type="Proteomes" id="UP000252884"/>
    </source>
</evidence>
<dbReference type="SUPFAM" id="SSF46689">
    <property type="entry name" value="Homeodomain-like"/>
    <property type="match status" value="2"/>
</dbReference>